<name>I2PYX1_9BACT</name>
<dbReference type="eggNOG" id="COG1216">
    <property type="taxonomic scope" value="Bacteria"/>
</dbReference>
<reference evidence="1" key="1">
    <citation type="submission" date="2011-11" db="EMBL/GenBank/DDBJ databases">
        <title>Improved High-Quality Draft sequence of Desulfovibrio sp. U5L.</title>
        <authorList>
            <consortium name="US DOE Joint Genome Institute"/>
            <person name="Lucas S."/>
            <person name="Han J."/>
            <person name="Lapidus A."/>
            <person name="Cheng J.-F."/>
            <person name="Goodwin L."/>
            <person name="Pitluck S."/>
            <person name="Peters L."/>
            <person name="Ovchinnikova G."/>
            <person name="Held B."/>
            <person name="Detter J.C."/>
            <person name="Han C."/>
            <person name="Tapia R."/>
            <person name="Land M."/>
            <person name="Hauser L."/>
            <person name="Kyrpides N."/>
            <person name="Ivanova N."/>
            <person name="Pagani I."/>
            <person name="Gabster J."/>
            <person name="Walker C."/>
            <person name="Stolyar S."/>
            <person name="Stahl D."/>
            <person name="Arkin A."/>
            <person name="Dehal P."/>
            <person name="Hazen T."/>
            <person name="Woyke T."/>
        </authorList>
    </citation>
    <scope>NUCLEOTIDE SEQUENCE [LARGE SCALE GENOMIC DNA]</scope>
    <source>
        <strain evidence="1">U5L</strain>
    </source>
</reference>
<dbReference type="InterPro" id="IPR029044">
    <property type="entry name" value="Nucleotide-diphossugar_trans"/>
</dbReference>
<dbReference type="STRING" id="596152.DesU5LDRAFT_1026"/>
<gene>
    <name evidence="1" type="ORF">DesU5LDRAFT_1026</name>
</gene>
<evidence type="ECO:0000313" key="1">
    <source>
        <dbReference type="EMBL" id="EIG52727.1"/>
    </source>
</evidence>
<dbReference type="AlphaFoldDB" id="I2PYX1"/>
<accession>I2PYX1</accession>
<dbReference type="HOGENOM" id="CLU_078175_0_0_7"/>
<organism evidence="1">
    <name type="scientific">Desulfovibrio sp. U5L</name>
    <dbReference type="NCBI Taxonomy" id="596152"/>
    <lineage>
        <taxon>Bacteria</taxon>
        <taxon>Pseudomonadati</taxon>
        <taxon>Thermodesulfobacteriota</taxon>
        <taxon>Desulfovibrionia</taxon>
        <taxon>Desulfovibrionales</taxon>
        <taxon>Desulfovibrionaceae</taxon>
        <taxon>Desulfovibrio</taxon>
    </lineage>
</organism>
<dbReference type="EMBL" id="JH600068">
    <property type="protein sequence ID" value="EIG52727.1"/>
    <property type="molecule type" value="Genomic_DNA"/>
</dbReference>
<dbReference type="Gene3D" id="3.90.550.40">
    <property type="match status" value="1"/>
</dbReference>
<evidence type="ECO:0008006" key="2">
    <source>
        <dbReference type="Google" id="ProtNLM"/>
    </source>
</evidence>
<sequence>MSQPEAAGGRMVMIGTPCYNGNVTVHYLRSVVSMIGFLEQQGVRTGMLTPSHESLITRGRNLIANEFLRQKEYTHLLFIDADIGFAPELPWKYLQADKDVVCGIYPVKHLDLDKLRTIDPGVLSRVAEAASLHYAVKLKPGGRPEPVTGLLPVDYGATGFMLIRREVLVRLAEAYPELHYDYSYTNDDNVGNVAFFETAIDPETRDYLPEDYAFCKRWTDIGGEIHADVHSVFTHVGTHEYTGNFTAFLTHLGAPAKKDG</sequence>
<proteinExistence type="predicted"/>
<protein>
    <recommendedName>
        <fullName evidence="2">Glycosyltransferase</fullName>
    </recommendedName>
</protein>
<dbReference type="SUPFAM" id="SSF53448">
    <property type="entry name" value="Nucleotide-diphospho-sugar transferases"/>
    <property type="match status" value="1"/>
</dbReference>
<dbReference type="OrthoDB" id="561165at2"/>